<evidence type="ECO:0000256" key="1">
    <source>
        <dbReference type="ARBA" id="ARBA00022603"/>
    </source>
</evidence>
<reference evidence="3 4" key="1">
    <citation type="journal article" date="2012" name="J. Bacteriol.">
        <title>Genome sequence of the soybean symbiont Sinorhizobium fredii HH103.</title>
        <authorList>
            <person name="Weidner S."/>
            <person name="Becker A."/>
            <person name="Bonilla I."/>
            <person name="Jaenicke S."/>
            <person name="Lloret J."/>
            <person name="Margaret I."/>
            <person name="Puhler A."/>
            <person name="Ruiz-Sainz J.E."/>
            <person name="Schneiker-Bekel S."/>
            <person name="Szczepanowski R."/>
            <person name="Vinardell J.M."/>
            <person name="Zehner S."/>
            <person name="Gottfert M."/>
        </authorList>
    </citation>
    <scope>NUCLEOTIDE SEQUENCE [LARGE SCALE GENOMIC DNA]</scope>
    <source>
        <strain evidence="3 4">HH103</strain>
    </source>
</reference>
<dbReference type="KEGG" id="sfh:SFHH103_02593"/>
<organism evidence="3 4">
    <name type="scientific">Sinorhizobium fredii (strain HH103)</name>
    <dbReference type="NCBI Taxonomy" id="1117943"/>
    <lineage>
        <taxon>Bacteria</taxon>
        <taxon>Pseudomonadati</taxon>
        <taxon>Pseudomonadota</taxon>
        <taxon>Alphaproteobacteria</taxon>
        <taxon>Hyphomicrobiales</taxon>
        <taxon>Rhizobiaceae</taxon>
        <taxon>Sinorhizobium/Ensifer group</taxon>
        <taxon>Sinorhizobium</taxon>
    </lineage>
</organism>
<keyword evidence="2 3" id="KW-0808">Transferase</keyword>
<dbReference type="GO" id="GO:0032259">
    <property type="term" value="P:methylation"/>
    <property type="evidence" value="ECO:0007669"/>
    <property type="project" value="UniProtKB-KW"/>
</dbReference>
<dbReference type="Gene3D" id="3.40.50.150">
    <property type="entry name" value="Vaccinia Virus protein VP39"/>
    <property type="match status" value="1"/>
</dbReference>
<dbReference type="PATRIC" id="fig|380.5.peg.2759"/>
<dbReference type="HOGENOM" id="CLU_046586_0_3_5"/>
<dbReference type="PANTHER" id="PTHR13090">
    <property type="entry name" value="ARGININE-HYDROXYLASE NDUFAF5, MITOCHONDRIAL"/>
    <property type="match status" value="1"/>
</dbReference>
<sequence>MTVAAPNAPKCAPRRFTRFLQPSRSIRLTLFPSGFLCIRDFGESIVEIIFDQSLVEAHRRRALQRGDAKATFLLDIVAQELADRVSVVERHFDKAMELHGYTGATAARLAETGKVGSIERVETDEGFGSSGTPVTVAPLERIPAEAQSLNLLVSPLSLHLTNDTPGVFIQARRALKPDGLFLAAIPGIGTLQELRESLLAAEAELTGGASPRVVPFADVRDMGGLLQRAGFALPVADTETYTVRYDSLFGLLKDLKAMGMANPLAARSRRPMPRRFFLRAAEIYAERFSDPDGRIRATFSIIYVSGWAPHESQQKPLQPGSAKQRLSDALGVNEHALKGPGKQS</sequence>
<dbReference type="eggNOG" id="COG2226">
    <property type="taxonomic scope" value="Bacteria"/>
</dbReference>
<proteinExistence type="predicted"/>
<accession>G9AAI4</accession>
<dbReference type="SUPFAM" id="SSF53335">
    <property type="entry name" value="S-adenosyl-L-methionine-dependent methyltransferases"/>
    <property type="match status" value="1"/>
</dbReference>
<name>G9AAI4_SINF1</name>
<dbReference type="AlphaFoldDB" id="G9AAI4"/>
<protein>
    <submittedName>
        <fullName evidence="3">Uncharacterized protein</fullName>
    </submittedName>
</protein>
<dbReference type="STRING" id="1117943.SFHH103_02593"/>
<dbReference type="InterPro" id="IPR050602">
    <property type="entry name" value="Malonyl-ACP_OMT"/>
</dbReference>
<evidence type="ECO:0000313" key="3">
    <source>
        <dbReference type="EMBL" id="CCE97088.1"/>
    </source>
</evidence>
<dbReference type="GO" id="GO:0008168">
    <property type="term" value="F:methyltransferase activity"/>
    <property type="evidence" value="ECO:0007669"/>
    <property type="project" value="UniProtKB-KW"/>
</dbReference>
<dbReference type="Proteomes" id="UP000007735">
    <property type="component" value="Chromosome"/>
</dbReference>
<keyword evidence="1 3" id="KW-0489">Methyltransferase</keyword>
<gene>
    <name evidence="3" type="ordered locus">SFHH103_02593</name>
</gene>
<dbReference type="InterPro" id="IPR029063">
    <property type="entry name" value="SAM-dependent_MTases_sf"/>
</dbReference>
<evidence type="ECO:0000313" key="4">
    <source>
        <dbReference type="Proteomes" id="UP000007735"/>
    </source>
</evidence>
<evidence type="ECO:0000256" key="2">
    <source>
        <dbReference type="ARBA" id="ARBA00022679"/>
    </source>
</evidence>
<dbReference type="PANTHER" id="PTHR13090:SF1">
    <property type="entry name" value="ARGININE-HYDROXYLASE NDUFAF5, MITOCHONDRIAL"/>
    <property type="match status" value="1"/>
</dbReference>
<dbReference type="EMBL" id="HE616890">
    <property type="protein sequence ID" value="CCE97088.1"/>
    <property type="molecule type" value="Genomic_DNA"/>
</dbReference>